<dbReference type="InterPro" id="IPR046533">
    <property type="entry name" value="DUF6598"/>
</dbReference>
<dbReference type="Gene3D" id="2.130.10.30">
    <property type="entry name" value="Regulator of chromosome condensation 1/beta-lactamase-inhibitor protein II"/>
    <property type="match status" value="2"/>
</dbReference>
<dbReference type="PANTHER" id="PTHR33065">
    <property type="entry name" value="OS07G0486400 PROTEIN"/>
    <property type="match status" value="1"/>
</dbReference>
<dbReference type="AlphaFoldDB" id="N1QPG9"/>
<name>N1QPG9_AEGTA</name>
<reference evidence="2" key="1">
    <citation type="submission" date="2015-06" db="UniProtKB">
        <authorList>
            <consortium name="EnsemblPlants"/>
        </authorList>
    </citation>
    <scope>IDENTIFICATION</scope>
</reference>
<dbReference type="InterPro" id="IPR009091">
    <property type="entry name" value="RCC1/BLIP-II"/>
</dbReference>
<sequence>MEARPPLVKIHKLGAPGTSSIRPEDQIEVMPASDYEMNSMRPEHLGNDDMDFINLMHPVIPCGEVQKDEMGLGKHSIISEQQIENKTTLGEGEVEMDLGKSNSIISEQEIKELCKQMNSMVVFMNFRIVPSAPLCSSSSSSKEMKDEDKAQPVIDGILKELADLQGSMSKLKSQLKPFWHTYPYEEDYVAPEEEKDPKEKARKQMEDDQEVYDSYLQGLGSKVGHFGYATLVSPMHFTHYTPRQIPSDYTTRGITLQIFSFKIAKISLDLEWPLLQWPLKVYGVIAARDSVDRKRNVLFHRLRDNFQEITEKDSFLCLTGPSRAISAESPLEFEVELKLKGGEAKSEDSVLINRKGHYNGYDTHNGFYTVTFDNCLCTTELSLQKLYSGAVQATFLRVGIVKGSQSPFSYGGRVACSSPPQKDGSEGPATPTQVVLLDSRYCAGGEMPIGEEDGYLDLSRHVVSVELRTVSEDSEELEETLKVVIEAYSPVGPVQASVMVRPQYCGISKHKCDLDGSKVLQKAEKCRCGGKKTEWLPQIVYRITADLNCYCYKPLDSSVEIYALNTLGHPENEQTKFSSTAEQRTLVFQCFPLAEKDRLSFSLIYKDGKQSLELICKDKVEPQCGRESSLSSVSTFTTDSLENKLSSANSKDHSSRGYAYSERTDVSVMQVKSVYSSDIRTDRGIYMWRECSGRLGHGAATSIFELRLLESLSTGNVEIMASGEFHTCAVTATGDLYTWGDGTHNAGLLGHGSTSNASSENLVTWGDGDKYWLGHGGSLATPIMMEVLTNAGEVYTWGKGANVRLGHGDTADRKWVSGMEQSQCEGLLHPGDPFVLLASELLKQEVQKLKEEVTVTTVVNTAPKSSLARGTASFQDANELLKQEVQKLKEEVKEMSERLPPGDPNLKPPRVGFLLNWGEKARRDMSQYPFIHYFQTLTCVVSAWSNGLPPQALDNSGSTREHV</sequence>
<proteinExistence type="predicted"/>
<dbReference type="ExpressionAtlas" id="N1QPG9">
    <property type="expression patterns" value="baseline"/>
</dbReference>
<evidence type="ECO:0000259" key="1">
    <source>
        <dbReference type="Pfam" id="PF20241"/>
    </source>
</evidence>
<dbReference type="Pfam" id="PF13540">
    <property type="entry name" value="RCC1_2"/>
    <property type="match status" value="1"/>
</dbReference>
<evidence type="ECO:0000313" key="2">
    <source>
        <dbReference type="EnsemblPlants" id="EMT01391"/>
    </source>
</evidence>
<dbReference type="EnsemblPlants" id="EMT01391">
    <property type="protein sequence ID" value="EMT01391"/>
    <property type="gene ID" value="F775_00070"/>
</dbReference>
<feature type="domain" description="DUF6598" evidence="1">
    <location>
        <begin position="255"/>
        <end position="519"/>
    </location>
</feature>
<protein>
    <recommendedName>
        <fullName evidence="1">DUF6598 domain-containing protein</fullName>
    </recommendedName>
</protein>
<accession>N1QPG9</accession>
<dbReference type="Pfam" id="PF20241">
    <property type="entry name" value="DUF6598"/>
    <property type="match status" value="1"/>
</dbReference>
<dbReference type="SUPFAM" id="SSF50985">
    <property type="entry name" value="RCC1/BLIP-II"/>
    <property type="match status" value="1"/>
</dbReference>
<organism evidence="2">
    <name type="scientific">Aegilops tauschii</name>
    <name type="common">Tausch's goatgrass</name>
    <name type="synonym">Aegilops squarrosa</name>
    <dbReference type="NCBI Taxonomy" id="37682"/>
    <lineage>
        <taxon>Eukaryota</taxon>
        <taxon>Viridiplantae</taxon>
        <taxon>Streptophyta</taxon>
        <taxon>Embryophyta</taxon>
        <taxon>Tracheophyta</taxon>
        <taxon>Spermatophyta</taxon>
        <taxon>Magnoliopsida</taxon>
        <taxon>Liliopsida</taxon>
        <taxon>Poales</taxon>
        <taxon>Poaceae</taxon>
        <taxon>BOP clade</taxon>
        <taxon>Pooideae</taxon>
        <taxon>Triticodae</taxon>
        <taxon>Triticeae</taxon>
        <taxon>Triticinae</taxon>
        <taxon>Aegilops</taxon>
    </lineage>
</organism>
<dbReference type="PANTHER" id="PTHR33065:SF152">
    <property type="entry name" value="GENOME ASSEMBLY, CHROMOSOME: II"/>
    <property type="match status" value="1"/>
</dbReference>